<dbReference type="Proteomes" id="UP000727407">
    <property type="component" value="Unassembled WGS sequence"/>
</dbReference>
<protein>
    <submittedName>
        <fullName evidence="1">Transient receptor potential cation channel subfamily M member 4-like</fullName>
    </submittedName>
</protein>
<reference evidence="1" key="1">
    <citation type="submission" date="2020-07" db="EMBL/GenBank/DDBJ databases">
        <title>Clarias magur genome sequencing, assembly and annotation.</title>
        <authorList>
            <person name="Kushwaha B."/>
            <person name="Kumar R."/>
            <person name="Das P."/>
            <person name="Joshi C.G."/>
            <person name="Kumar D."/>
            <person name="Nagpure N.S."/>
            <person name="Pandey M."/>
            <person name="Agarwal S."/>
            <person name="Srivastava S."/>
            <person name="Singh M."/>
            <person name="Sahoo L."/>
            <person name="Jayasankar P."/>
            <person name="Meher P.K."/>
            <person name="Koringa P.G."/>
            <person name="Iquebal M.A."/>
            <person name="Das S.P."/>
            <person name="Bit A."/>
            <person name="Patnaik S."/>
            <person name="Patel N."/>
            <person name="Shah T.M."/>
            <person name="Hinsu A."/>
            <person name="Jena J.K."/>
        </authorList>
    </citation>
    <scope>NUCLEOTIDE SEQUENCE</scope>
    <source>
        <strain evidence="1">CIFAMagur01</strain>
        <tissue evidence="1">Testis</tissue>
    </source>
</reference>
<proteinExistence type="predicted"/>
<evidence type="ECO:0000313" key="1">
    <source>
        <dbReference type="EMBL" id="KAF5880252.1"/>
    </source>
</evidence>
<sequence length="78" mass="8765">MSRLAELSAVCVCVCVCRVDNILKQLAEIREQDRRLRMLESELEYCSSSLSWITEELSQSETIKCTRSPPAPRAGSST</sequence>
<gene>
    <name evidence="1" type="primary">trpm4a</name>
    <name evidence="1" type="ORF">DAT39_023246</name>
</gene>
<keyword evidence="1" id="KW-0675">Receptor</keyword>
<accession>A0A8J4WQI0</accession>
<dbReference type="EMBL" id="QNUK01001524">
    <property type="protein sequence ID" value="KAF5880252.1"/>
    <property type="molecule type" value="Genomic_DNA"/>
</dbReference>
<name>A0A8J4WQI0_CLAMG</name>
<organism evidence="1 2">
    <name type="scientific">Clarias magur</name>
    <name type="common">Asian catfish</name>
    <name type="synonym">Macropteronotus magur</name>
    <dbReference type="NCBI Taxonomy" id="1594786"/>
    <lineage>
        <taxon>Eukaryota</taxon>
        <taxon>Metazoa</taxon>
        <taxon>Chordata</taxon>
        <taxon>Craniata</taxon>
        <taxon>Vertebrata</taxon>
        <taxon>Euteleostomi</taxon>
        <taxon>Actinopterygii</taxon>
        <taxon>Neopterygii</taxon>
        <taxon>Teleostei</taxon>
        <taxon>Ostariophysi</taxon>
        <taxon>Siluriformes</taxon>
        <taxon>Clariidae</taxon>
        <taxon>Clarias</taxon>
    </lineage>
</organism>
<keyword evidence="2" id="KW-1185">Reference proteome</keyword>
<dbReference type="AlphaFoldDB" id="A0A8J4WQI0"/>
<comment type="caution">
    <text evidence="1">The sequence shown here is derived from an EMBL/GenBank/DDBJ whole genome shotgun (WGS) entry which is preliminary data.</text>
</comment>
<evidence type="ECO:0000313" key="2">
    <source>
        <dbReference type="Proteomes" id="UP000727407"/>
    </source>
</evidence>